<dbReference type="PANTHER" id="PTHR43852">
    <property type="entry name" value="NUCLEOTIDYLTRANSFERASE"/>
    <property type="match status" value="1"/>
</dbReference>
<proteinExistence type="predicted"/>
<dbReference type="EMBL" id="LAZR01003050">
    <property type="protein sequence ID" value="KKN22547.1"/>
    <property type="molecule type" value="Genomic_DNA"/>
</dbReference>
<organism evidence="2">
    <name type="scientific">marine sediment metagenome</name>
    <dbReference type="NCBI Taxonomy" id="412755"/>
    <lineage>
        <taxon>unclassified sequences</taxon>
        <taxon>metagenomes</taxon>
        <taxon>ecological metagenomes</taxon>
    </lineage>
</organism>
<accession>A0A0F9PDI7</accession>
<evidence type="ECO:0000259" key="1">
    <source>
        <dbReference type="Pfam" id="PF18765"/>
    </source>
</evidence>
<dbReference type="Pfam" id="PF18765">
    <property type="entry name" value="Polbeta"/>
    <property type="match status" value="1"/>
</dbReference>
<reference evidence="2" key="1">
    <citation type="journal article" date="2015" name="Nature">
        <title>Complex archaea that bridge the gap between prokaryotes and eukaryotes.</title>
        <authorList>
            <person name="Spang A."/>
            <person name="Saw J.H."/>
            <person name="Jorgensen S.L."/>
            <person name="Zaremba-Niedzwiedzka K."/>
            <person name="Martijn J."/>
            <person name="Lind A.E."/>
            <person name="van Eijk R."/>
            <person name="Schleper C."/>
            <person name="Guy L."/>
            <person name="Ettema T.J."/>
        </authorList>
    </citation>
    <scope>NUCLEOTIDE SEQUENCE</scope>
</reference>
<dbReference type="Gene3D" id="3.30.460.10">
    <property type="entry name" value="Beta Polymerase, domain 2"/>
    <property type="match status" value="1"/>
</dbReference>
<dbReference type="AlphaFoldDB" id="A0A0F9PDI7"/>
<dbReference type="SUPFAM" id="SSF81301">
    <property type="entry name" value="Nucleotidyltransferase"/>
    <property type="match status" value="1"/>
</dbReference>
<gene>
    <name evidence="2" type="ORF">LCGC14_0913870</name>
</gene>
<dbReference type="PANTHER" id="PTHR43852:SF3">
    <property type="entry name" value="NUCLEOTIDYLTRANSFERASE"/>
    <property type="match status" value="1"/>
</dbReference>
<dbReference type="InterPro" id="IPR052930">
    <property type="entry name" value="TA_antitoxin_MntA"/>
</dbReference>
<evidence type="ECO:0000313" key="2">
    <source>
        <dbReference type="EMBL" id="KKN22547.1"/>
    </source>
</evidence>
<comment type="caution">
    <text evidence="2">The sequence shown here is derived from an EMBL/GenBank/DDBJ whole genome shotgun (WGS) entry which is preliminary data.</text>
</comment>
<name>A0A0F9PDI7_9ZZZZ</name>
<dbReference type="InterPro" id="IPR041633">
    <property type="entry name" value="Polbeta"/>
</dbReference>
<dbReference type="InterPro" id="IPR043519">
    <property type="entry name" value="NT_sf"/>
</dbReference>
<protein>
    <recommendedName>
        <fullName evidence="1">Polymerase beta nucleotidyltransferase domain-containing protein</fullName>
    </recommendedName>
</protein>
<feature type="domain" description="Polymerase beta nucleotidyltransferase" evidence="1">
    <location>
        <begin position="19"/>
        <end position="110"/>
    </location>
</feature>
<dbReference type="NCBIfam" id="NF047752">
    <property type="entry name" value="MntA_antitoxin"/>
    <property type="match status" value="1"/>
</dbReference>
<sequence length="147" mass="17371">MKRPTHNIIPIEELKSVVSDLFKQYDEIQMAYLYGSYATDFKNKFSDIDIGIVLESNFNESPLYFARLSSKIEASYHYGIEIDLRILNRCSPRFLFQVIKNAKILYVKDNNFKDEYELKVINQYLDIKPMLDMFDNISIKKVLGDKY</sequence>
<dbReference type="CDD" id="cd05403">
    <property type="entry name" value="NT_KNTase_like"/>
    <property type="match status" value="1"/>
</dbReference>